<accession>A0A0E9PZI4</accession>
<name>A0A0E9PZI4_ANGAN</name>
<dbReference type="EMBL" id="GBXM01098526">
    <property type="protein sequence ID" value="JAH10051.1"/>
    <property type="molecule type" value="Transcribed_RNA"/>
</dbReference>
<evidence type="ECO:0000313" key="1">
    <source>
        <dbReference type="EMBL" id="JAH10051.1"/>
    </source>
</evidence>
<organism evidence="1">
    <name type="scientific">Anguilla anguilla</name>
    <name type="common">European freshwater eel</name>
    <name type="synonym">Muraena anguilla</name>
    <dbReference type="NCBI Taxonomy" id="7936"/>
    <lineage>
        <taxon>Eukaryota</taxon>
        <taxon>Metazoa</taxon>
        <taxon>Chordata</taxon>
        <taxon>Craniata</taxon>
        <taxon>Vertebrata</taxon>
        <taxon>Euteleostomi</taxon>
        <taxon>Actinopterygii</taxon>
        <taxon>Neopterygii</taxon>
        <taxon>Teleostei</taxon>
        <taxon>Anguilliformes</taxon>
        <taxon>Anguillidae</taxon>
        <taxon>Anguilla</taxon>
    </lineage>
</organism>
<protein>
    <submittedName>
        <fullName evidence="1">Uncharacterized protein</fullName>
    </submittedName>
</protein>
<reference evidence="1" key="1">
    <citation type="submission" date="2014-11" db="EMBL/GenBank/DDBJ databases">
        <authorList>
            <person name="Amaro Gonzalez C."/>
        </authorList>
    </citation>
    <scope>NUCLEOTIDE SEQUENCE</scope>
</reference>
<dbReference type="AlphaFoldDB" id="A0A0E9PZI4"/>
<sequence length="83" mass="8819">MLTMHVTTIPPQLFPDTAQGLRDLHDKVFPVSSYNSDSAGISGSCSLPGPGSHGAYSSDAALYLAGALHAVKKQQQQIHTFHN</sequence>
<reference evidence="1" key="2">
    <citation type="journal article" date="2015" name="Fish Shellfish Immunol.">
        <title>Early steps in the European eel (Anguilla anguilla)-Vibrio vulnificus interaction in the gills: Role of the RtxA13 toxin.</title>
        <authorList>
            <person name="Callol A."/>
            <person name="Pajuelo D."/>
            <person name="Ebbesson L."/>
            <person name="Teles M."/>
            <person name="MacKenzie S."/>
            <person name="Amaro C."/>
        </authorList>
    </citation>
    <scope>NUCLEOTIDE SEQUENCE</scope>
</reference>
<proteinExistence type="predicted"/>